<dbReference type="AlphaFoldDB" id="A0A380TFG8"/>
<organism evidence="1">
    <name type="scientific">metagenome</name>
    <dbReference type="NCBI Taxonomy" id="256318"/>
    <lineage>
        <taxon>unclassified sequences</taxon>
        <taxon>metagenomes</taxon>
    </lineage>
</organism>
<gene>
    <name evidence="1" type="ORF">DF3PB_40009</name>
</gene>
<proteinExistence type="predicted"/>
<name>A0A380TFG8_9ZZZZ</name>
<protein>
    <submittedName>
        <fullName evidence="1">Uncharacterized protein</fullName>
    </submittedName>
</protein>
<dbReference type="EMBL" id="UIDG01000334">
    <property type="protein sequence ID" value="SUS07212.1"/>
    <property type="molecule type" value="Genomic_DNA"/>
</dbReference>
<evidence type="ECO:0000313" key="1">
    <source>
        <dbReference type="EMBL" id="SUS07212.1"/>
    </source>
</evidence>
<sequence length="90" mass="9831">MDTLMRSTITRAVKGTKPFTTARKHALATVRWVLATEDGRFVAVNDTAQAGLVRDPAKATIYDGRDNEELKAKFFAAVLGVPLTVVLLDQ</sequence>
<accession>A0A380TFG8</accession>
<reference evidence="1" key="1">
    <citation type="submission" date="2018-07" db="EMBL/GenBank/DDBJ databases">
        <authorList>
            <person name="Quirk P.G."/>
            <person name="Krulwich T.A."/>
        </authorList>
    </citation>
    <scope>NUCLEOTIDE SEQUENCE</scope>
</reference>